<dbReference type="Gene3D" id="3.40.50.300">
    <property type="entry name" value="P-loop containing nucleotide triphosphate hydrolases"/>
    <property type="match status" value="1"/>
</dbReference>
<name>A0ABW3VRT1_9PSEU</name>
<evidence type="ECO:0000313" key="5">
    <source>
        <dbReference type="Proteomes" id="UP001597182"/>
    </source>
</evidence>
<dbReference type="PANTHER" id="PTHR32114:SF2">
    <property type="entry name" value="ABC TRANSPORTER ABCH.3"/>
    <property type="match status" value="1"/>
</dbReference>
<proteinExistence type="inferred from homology"/>
<evidence type="ECO:0000256" key="1">
    <source>
        <dbReference type="ARBA" id="ARBA00006930"/>
    </source>
</evidence>
<dbReference type="Proteomes" id="UP001597182">
    <property type="component" value="Unassembled WGS sequence"/>
</dbReference>
<reference evidence="5" key="1">
    <citation type="journal article" date="2019" name="Int. J. Syst. Evol. Microbiol.">
        <title>The Global Catalogue of Microorganisms (GCM) 10K type strain sequencing project: providing services to taxonomists for standard genome sequencing and annotation.</title>
        <authorList>
            <consortium name="The Broad Institute Genomics Platform"/>
            <consortium name="The Broad Institute Genome Sequencing Center for Infectious Disease"/>
            <person name="Wu L."/>
            <person name="Ma J."/>
        </authorList>
    </citation>
    <scope>NUCLEOTIDE SEQUENCE [LARGE SCALE GENOMIC DNA]</scope>
    <source>
        <strain evidence="5">CCUG 49018</strain>
    </source>
</reference>
<gene>
    <name evidence="4" type="ORF">ACFQ34_27540</name>
</gene>
<feature type="non-terminal residue" evidence="4">
    <location>
        <position position="1"/>
    </location>
</feature>
<comment type="caution">
    <text evidence="4">The sequence shown here is derived from an EMBL/GenBank/DDBJ whole genome shotgun (WGS) entry which is preliminary data.</text>
</comment>
<organism evidence="4 5">
    <name type="scientific">Pseudonocardia benzenivorans</name>
    <dbReference type="NCBI Taxonomy" id="228005"/>
    <lineage>
        <taxon>Bacteria</taxon>
        <taxon>Bacillati</taxon>
        <taxon>Actinomycetota</taxon>
        <taxon>Actinomycetes</taxon>
        <taxon>Pseudonocardiales</taxon>
        <taxon>Pseudonocardiaceae</taxon>
        <taxon>Pseudonocardia</taxon>
    </lineage>
</organism>
<sequence length="288" mass="30575">APAVAGDDLVAAWETLAGWAATAARERDARLVAERDAVTAARARRDQLTADLLDDLGRHELAPPRGTGSAADETDRLVQRAVSVVATEHAKAQAARDRLAERVAEAARLRADRAAAEENQQVARMLGQLLRSDQFPRWLVASALDVLVADASESLAELSGGQFELTHDHGEFVVVDHADADAHRPVKTLSGGETFQASLALALALSAQMSSLAADGAARLDSIFLDEGFGTLDEANLEIVASTLENLAGRGDRMVGVITHVAALAERVPVRFQVSRDQRSATVVREGP</sequence>
<evidence type="ECO:0000313" key="4">
    <source>
        <dbReference type="EMBL" id="MFD1237056.1"/>
    </source>
</evidence>
<comment type="subunit">
    <text evidence="2">Heterodimer of SbcC and SbcD.</text>
</comment>
<evidence type="ECO:0000256" key="2">
    <source>
        <dbReference type="ARBA" id="ARBA00011322"/>
    </source>
</evidence>
<keyword evidence="5" id="KW-1185">Reference proteome</keyword>
<dbReference type="InterPro" id="IPR027417">
    <property type="entry name" value="P-loop_NTPase"/>
</dbReference>
<dbReference type="SUPFAM" id="SSF52540">
    <property type="entry name" value="P-loop containing nucleoside triphosphate hydrolases"/>
    <property type="match status" value="1"/>
</dbReference>
<evidence type="ECO:0000256" key="3">
    <source>
        <dbReference type="ARBA" id="ARBA00013368"/>
    </source>
</evidence>
<accession>A0ABW3VRT1</accession>
<dbReference type="PANTHER" id="PTHR32114">
    <property type="entry name" value="ABC TRANSPORTER ABCH.3"/>
    <property type="match status" value="1"/>
</dbReference>
<comment type="similarity">
    <text evidence="1">Belongs to the SMC family. SbcC subfamily.</text>
</comment>
<protein>
    <recommendedName>
        <fullName evidence="3">Nuclease SbcCD subunit C</fullName>
    </recommendedName>
</protein>
<dbReference type="EMBL" id="JBHTMB010000263">
    <property type="protein sequence ID" value="MFD1237056.1"/>
    <property type="molecule type" value="Genomic_DNA"/>
</dbReference>
<dbReference type="Pfam" id="PF13558">
    <property type="entry name" value="SbcC_Walker_B"/>
    <property type="match status" value="1"/>
</dbReference>
<dbReference type="RefSeq" id="WP_379653222.1">
    <property type="nucleotide sequence ID" value="NZ_JBHTMB010000263.1"/>
</dbReference>